<sequence length="175" mass="20016">MRNSAHEKTFRCSICDQRLSQIDILKRHGTNCTGEEPFACSVCDKSFSHLSHLKSHERIRTGENLSHIFQIFQSEAPREDPQWRSILGKAFRFFCLWLEFLSPLPSKEPRKNPYQGKAFPMGFAEDSRFIGQSYGARRIPERHLHAEVTGLSLRGDGASRAMSLTANASRDRYLA</sequence>
<evidence type="ECO:0000256" key="5">
    <source>
        <dbReference type="ARBA" id="ARBA00023015"/>
    </source>
</evidence>
<evidence type="ECO:0000256" key="2">
    <source>
        <dbReference type="ARBA" id="ARBA00022737"/>
    </source>
</evidence>
<evidence type="ECO:0000313" key="9">
    <source>
        <dbReference type="EMBL" id="CAD7231673.1"/>
    </source>
</evidence>
<dbReference type="GO" id="GO:0005634">
    <property type="term" value="C:nucleus"/>
    <property type="evidence" value="ECO:0007669"/>
    <property type="project" value="TreeGrafter"/>
</dbReference>
<dbReference type="GO" id="GO:0003677">
    <property type="term" value="F:DNA binding"/>
    <property type="evidence" value="ECO:0007669"/>
    <property type="project" value="UniProtKB-KW"/>
</dbReference>
<keyword evidence="4" id="KW-0862">Zinc</keyword>
<keyword evidence="7" id="KW-0804">Transcription</keyword>
<keyword evidence="2" id="KW-0677">Repeat</keyword>
<keyword evidence="3" id="KW-0863">Zinc-finger</keyword>
<dbReference type="GO" id="GO:0010468">
    <property type="term" value="P:regulation of gene expression"/>
    <property type="evidence" value="ECO:0007669"/>
    <property type="project" value="TreeGrafter"/>
</dbReference>
<dbReference type="PROSITE" id="PS50157">
    <property type="entry name" value="ZINC_FINGER_C2H2_2"/>
    <property type="match status" value="2"/>
</dbReference>
<dbReference type="PANTHER" id="PTHR16515">
    <property type="entry name" value="PR DOMAIN ZINC FINGER PROTEIN"/>
    <property type="match status" value="1"/>
</dbReference>
<protein>
    <submittedName>
        <fullName evidence="9">Uncharacterized protein</fullName>
    </submittedName>
</protein>
<keyword evidence="8" id="KW-0539">Nucleus</keyword>
<dbReference type="AlphaFoldDB" id="A0A7R8WHD3"/>
<dbReference type="InterPro" id="IPR013087">
    <property type="entry name" value="Znf_C2H2_type"/>
</dbReference>
<evidence type="ECO:0000256" key="6">
    <source>
        <dbReference type="ARBA" id="ARBA00023125"/>
    </source>
</evidence>
<dbReference type="EMBL" id="OB663764">
    <property type="protein sequence ID" value="CAD7231673.1"/>
    <property type="molecule type" value="Genomic_DNA"/>
</dbReference>
<dbReference type="Pfam" id="PF00096">
    <property type="entry name" value="zf-C2H2"/>
    <property type="match status" value="1"/>
</dbReference>
<evidence type="ECO:0000256" key="7">
    <source>
        <dbReference type="ARBA" id="ARBA00023163"/>
    </source>
</evidence>
<dbReference type="FunFam" id="3.30.160.60:FF:001485">
    <property type="entry name" value="Krueppel-related zinc finger protein"/>
    <property type="match status" value="1"/>
</dbReference>
<dbReference type="Gene3D" id="3.30.160.60">
    <property type="entry name" value="Classic Zinc Finger"/>
    <property type="match status" value="2"/>
</dbReference>
<gene>
    <name evidence="9" type="ORF">CTOB1V02_LOCUS9518</name>
</gene>
<organism evidence="9">
    <name type="scientific">Cyprideis torosa</name>
    <dbReference type="NCBI Taxonomy" id="163714"/>
    <lineage>
        <taxon>Eukaryota</taxon>
        <taxon>Metazoa</taxon>
        <taxon>Ecdysozoa</taxon>
        <taxon>Arthropoda</taxon>
        <taxon>Crustacea</taxon>
        <taxon>Oligostraca</taxon>
        <taxon>Ostracoda</taxon>
        <taxon>Podocopa</taxon>
        <taxon>Podocopida</taxon>
        <taxon>Cytherocopina</taxon>
        <taxon>Cytheroidea</taxon>
        <taxon>Cytherideidae</taxon>
        <taxon>Cyprideis</taxon>
    </lineage>
</organism>
<dbReference type="InterPro" id="IPR050331">
    <property type="entry name" value="Zinc_finger"/>
</dbReference>
<evidence type="ECO:0000256" key="1">
    <source>
        <dbReference type="ARBA" id="ARBA00022723"/>
    </source>
</evidence>
<feature type="non-terminal residue" evidence="9">
    <location>
        <position position="175"/>
    </location>
</feature>
<evidence type="ECO:0000256" key="8">
    <source>
        <dbReference type="ARBA" id="ARBA00023242"/>
    </source>
</evidence>
<keyword evidence="6" id="KW-0238">DNA-binding</keyword>
<keyword evidence="1" id="KW-0479">Metal-binding</keyword>
<dbReference type="PANTHER" id="PTHR16515:SF58">
    <property type="entry name" value="ZINC FINGER PROTEIN 22"/>
    <property type="match status" value="1"/>
</dbReference>
<proteinExistence type="predicted"/>
<name>A0A7R8WHD3_9CRUS</name>
<dbReference type="InterPro" id="IPR036236">
    <property type="entry name" value="Znf_C2H2_sf"/>
</dbReference>
<accession>A0A7R8WHD3</accession>
<keyword evidence="5" id="KW-0805">Transcription regulation</keyword>
<evidence type="ECO:0000256" key="3">
    <source>
        <dbReference type="ARBA" id="ARBA00022771"/>
    </source>
</evidence>
<reference evidence="9" key="1">
    <citation type="submission" date="2020-11" db="EMBL/GenBank/DDBJ databases">
        <authorList>
            <person name="Tran Van P."/>
        </authorList>
    </citation>
    <scope>NUCLEOTIDE SEQUENCE</scope>
</reference>
<evidence type="ECO:0000256" key="4">
    <source>
        <dbReference type="ARBA" id="ARBA00022833"/>
    </source>
</evidence>
<dbReference type="SUPFAM" id="SSF57667">
    <property type="entry name" value="beta-beta-alpha zinc fingers"/>
    <property type="match status" value="1"/>
</dbReference>
<dbReference type="GO" id="GO:0008270">
    <property type="term" value="F:zinc ion binding"/>
    <property type="evidence" value="ECO:0007669"/>
    <property type="project" value="UniProtKB-KW"/>
</dbReference>